<dbReference type="AlphaFoldDB" id="A0ABD0PEV3"/>
<accession>A0ABD0PEV3</accession>
<dbReference type="SUPFAM" id="SSF101447">
    <property type="entry name" value="Formin homology 2 domain (FH2 domain)"/>
    <property type="match status" value="1"/>
</dbReference>
<organism evidence="2 3">
    <name type="scientific">Cirrhinus mrigala</name>
    <name type="common">Mrigala</name>
    <dbReference type="NCBI Taxonomy" id="683832"/>
    <lineage>
        <taxon>Eukaryota</taxon>
        <taxon>Metazoa</taxon>
        <taxon>Chordata</taxon>
        <taxon>Craniata</taxon>
        <taxon>Vertebrata</taxon>
        <taxon>Euteleostomi</taxon>
        <taxon>Actinopterygii</taxon>
        <taxon>Neopterygii</taxon>
        <taxon>Teleostei</taxon>
        <taxon>Ostariophysi</taxon>
        <taxon>Cypriniformes</taxon>
        <taxon>Cyprinidae</taxon>
        <taxon>Labeoninae</taxon>
        <taxon>Labeonini</taxon>
        <taxon>Cirrhinus</taxon>
    </lineage>
</organism>
<reference evidence="2 3" key="1">
    <citation type="submission" date="2024-05" db="EMBL/GenBank/DDBJ databases">
        <title>Genome sequencing and assembly of Indian major carp, Cirrhinus mrigala (Hamilton, 1822).</title>
        <authorList>
            <person name="Mohindra V."/>
            <person name="Chowdhury L.M."/>
            <person name="Lal K."/>
            <person name="Jena J.K."/>
        </authorList>
    </citation>
    <scope>NUCLEOTIDE SEQUENCE [LARGE SCALE GENOMIC DNA]</scope>
    <source>
        <strain evidence="2">CM1030</strain>
        <tissue evidence="2">Blood</tissue>
    </source>
</reference>
<dbReference type="EMBL" id="JAMKFB020000016">
    <property type="protein sequence ID" value="KAL0172575.1"/>
    <property type="molecule type" value="Genomic_DNA"/>
</dbReference>
<keyword evidence="3" id="KW-1185">Reference proteome</keyword>
<evidence type="ECO:0000313" key="3">
    <source>
        <dbReference type="Proteomes" id="UP001529510"/>
    </source>
</evidence>
<sequence length="63" mass="7588">VDFDQLQENLSQMERRCKASWDHLKVIAKHEMKPALKQRMSDFLKDCAERIIILKIVHRRIIN</sequence>
<dbReference type="Pfam" id="PF02181">
    <property type="entry name" value="FH2"/>
    <property type="match status" value="1"/>
</dbReference>
<evidence type="ECO:0000313" key="2">
    <source>
        <dbReference type="EMBL" id="KAL0172575.1"/>
    </source>
</evidence>
<name>A0ABD0PEV3_CIRMR</name>
<feature type="non-terminal residue" evidence="2">
    <location>
        <position position="63"/>
    </location>
</feature>
<feature type="non-terminal residue" evidence="2">
    <location>
        <position position="1"/>
    </location>
</feature>
<protein>
    <recommendedName>
        <fullName evidence="1">FH2 domain-containing protein</fullName>
    </recommendedName>
</protein>
<comment type="caution">
    <text evidence="2">The sequence shown here is derived from an EMBL/GenBank/DDBJ whole genome shotgun (WGS) entry which is preliminary data.</text>
</comment>
<proteinExistence type="predicted"/>
<dbReference type="PANTHER" id="PTHR45920:SF3">
    <property type="entry name" value="FH1_FH2 DOMAIN-CONTAINING PROTEIN 3"/>
    <property type="match status" value="1"/>
</dbReference>
<evidence type="ECO:0000259" key="1">
    <source>
        <dbReference type="Pfam" id="PF02181"/>
    </source>
</evidence>
<dbReference type="InterPro" id="IPR015425">
    <property type="entry name" value="FH2_Formin"/>
</dbReference>
<dbReference type="PANTHER" id="PTHR45920">
    <property type="entry name" value="FORMIN HOMOLOGY 2 DOMAIN CONTAINING, ISOFORM I"/>
    <property type="match status" value="1"/>
</dbReference>
<gene>
    <name evidence="2" type="ORF">M9458_032886</name>
</gene>
<dbReference type="Gene3D" id="1.20.58.2220">
    <property type="entry name" value="Formin, FH2 domain"/>
    <property type="match status" value="1"/>
</dbReference>
<dbReference type="Proteomes" id="UP001529510">
    <property type="component" value="Unassembled WGS sequence"/>
</dbReference>
<feature type="domain" description="FH2" evidence="1">
    <location>
        <begin position="1"/>
        <end position="61"/>
    </location>
</feature>
<dbReference type="InterPro" id="IPR042201">
    <property type="entry name" value="FH2_Formin_sf"/>
</dbReference>